<evidence type="ECO:0000313" key="2">
    <source>
        <dbReference type="EMBL" id="CAG8523119.1"/>
    </source>
</evidence>
<evidence type="ECO:0000256" key="1">
    <source>
        <dbReference type="SAM" id="Coils"/>
    </source>
</evidence>
<sequence length="289" mass="34376">MSRNFTSKFKINEKRFYIIYPQHKNDKNDYKKKYESLKNEHKKLKHFFNQMKEKCIKYETFIDSIIEFIKNENLSKSNQLNIPTNDEFSTTKDNYISSDEDLFTIENEPTLDSNNQNKSDLDGYNQQNEIDNSIENSQIIQTKFSIENEPQTFNQFNDSINKSFIDEYMTNNLFTIENGLGFNFDNQQNEINNFIESSQIIQINNKSLIEYEPKAFNDPIDNEFFVNEYMTNELSSQTINNIFKNNNDYTTQPNIQEIQYNPYISYIPIISILGDEYVNIDNNIYNYST</sequence>
<proteinExistence type="predicted"/>
<name>A0A9N9AAX5_9GLOM</name>
<reference evidence="2" key="1">
    <citation type="submission" date="2021-06" db="EMBL/GenBank/DDBJ databases">
        <authorList>
            <person name="Kallberg Y."/>
            <person name="Tangrot J."/>
            <person name="Rosling A."/>
        </authorList>
    </citation>
    <scope>NUCLEOTIDE SEQUENCE</scope>
    <source>
        <strain evidence="2">CL551</strain>
    </source>
</reference>
<feature type="coiled-coil region" evidence="1">
    <location>
        <begin position="20"/>
        <end position="54"/>
    </location>
</feature>
<accession>A0A9N9AAX5</accession>
<dbReference type="EMBL" id="CAJVPV010002300">
    <property type="protein sequence ID" value="CAG8523119.1"/>
    <property type="molecule type" value="Genomic_DNA"/>
</dbReference>
<dbReference type="Proteomes" id="UP000789342">
    <property type="component" value="Unassembled WGS sequence"/>
</dbReference>
<keyword evidence="3" id="KW-1185">Reference proteome</keyword>
<keyword evidence="1" id="KW-0175">Coiled coil</keyword>
<gene>
    <name evidence="2" type="ORF">AMORRO_LOCUS4304</name>
</gene>
<comment type="caution">
    <text evidence="2">The sequence shown here is derived from an EMBL/GenBank/DDBJ whole genome shotgun (WGS) entry which is preliminary data.</text>
</comment>
<dbReference type="AlphaFoldDB" id="A0A9N9AAX5"/>
<protein>
    <submittedName>
        <fullName evidence="2">4093_t:CDS:1</fullName>
    </submittedName>
</protein>
<organism evidence="2 3">
    <name type="scientific">Acaulospora morrowiae</name>
    <dbReference type="NCBI Taxonomy" id="94023"/>
    <lineage>
        <taxon>Eukaryota</taxon>
        <taxon>Fungi</taxon>
        <taxon>Fungi incertae sedis</taxon>
        <taxon>Mucoromycota</taxon>
        <taxon>Glomeromycotina</taxon>
        <taxon>Glomeromycetes</taxon>
        <taxon>Diversisporales</taxon>
        <taxon>Acaulosporaceae</taxon>
        <taxon>Acaulospora</taxon>
    </lineage>
</organism>
<evidence type="ECO:0000313" key="3">
    <source>
        <dbReference type="Proteomes" id="UP000789342"/>
    </source>
</evidence>